<gene>
    <name evidence="1" type="ORF">BGZ96_002123</name>
</gene>
<sequence>MVSKVFLPNGAKATISSNFIALNGGSRFESTFKVNNRQFKAVVQQVDAASPFQVGNAQFVVETISYKIPGSTAEYIDSNVDIFYGDMTVNVSVFPIGPVAPN</sequence>
<organism evidence="1 2">
    <name type="scientific">Linnemannia gamsii</name>
    <dbReference type="NCBI Taxonomy" id="64522"/>
    <lineage>
        <taxon>Eukaryota</taxon>
        <taxon>Fungi</taxon>
        <taxon>Fungi incertae sedis</taxon>
        <taxon>Mucoromycota</taxon>
        <taxon>Mortierellomycotina</taxon>
        <taxon>Mortierellomycetes</taxon>
        <taxon>Mortierellales</taxon>
        <taxon>Mortierellaceae</taxon>
        <taxon>Linnemannia</taxon>
    </lineage>
</organism>
<evidence type="ECO:0000313" key="1">
    <source>
        <dbReference type="EMBL" id="KAG0278997.1"/>
    </source>
</evidence>
<comment type="caution">
    <text evidence="1">The sequence shown here is derived from an EMBL/GenBank/DDBJ whole genome shotgun (WGS) entry which is preliminary data.</text>
</comment>
<evidence type="ECO:0000313" key="2">
    <source>
        <dbReference type="Proteomes" id="UP001194696"/>
    </source>
</evidence>
<name>A0ABQ7JL27_9FUNG</name>
<dbReference type="EMBL" id="JAAAIM010001390">
    <property type="protein sequence ID" value="KAG0278997.1"/>
    <property type="molecule type" value="Genomic_DNA"/>
</dbReference>
<accession>A0ABQ7JL27</accession>
<protein>
    <submittedName>
        <fullName evidence="1">Uncharacterized protein</fullName>
    </submittedName>
</protein>
<proteinExistence type="predicted"/>
<keyword evidence="2" id="KW-1185">Reference proteome</keyword>
<reference evidence="1 2" key="1">
    <citation type="journal article" date="2020" name="Fungal Divers.">
        <title>Resolving the Mortierellaceae phylogeny through synthesis of multi-gene phylogenetics and phylogenomics.</title>
        <authorList>
            <person name="Vandepol N."/>
            <person name="Liber J."/>
            <person name="Desiro A."/>
            <person name="Na H."/>
            <person name="Kennedy M."/>
            <person name="Barry K."/>
            <person name="Grigoriev I.V."/>
            <person name="Miller A.N."/>
            <person name="O'Donnell K."/>
            <person name="Stajich J.E."/>
            <person name="Bonito G."/>
        </authorList>
    </citation>
    <scope>NUCLEOTIDE SEQUENCE [LARGE SCALE GENOMIC DNA]</scope>
    <source>
        <strain evidence="1 2">AD045</strain>
    </source>
</reference>
<dbReference type="Proteomes" id="UP001194696">
    <property type="component" value="Unassembled WGS sequence"/>
</dbReference>